<dbReference type="AlphaFoldDB" id="A0A4V3FG08"/>
<sequence>MSDDPTKTTAADRDRVSLEQPHEVQYFVESMQKDFPEKSFHEIGMALCKAAQEAGGSESRALLKEKVAAILNKE</sequence>
<dbReference type="Proteomes" id="UP000295662">
    <property type="component" value="Unassembled WGS sequence"/>
</dbReference>
<reference evidence="1 2" key="1">
    <citation type="submission" date="2019-03" db="EMBL/GenBank/DDBJ databases">
        <title>Genomic Encyclopedia of Archaeal and Bacterial Type Strains, Phase II (KMG-II): from individual species to whole genera.</title>
        <authorList>
            <person name="Goeker M."/>
        </authorList>
    </citation>
    <scope>NUCLEOTIDE SEQUENCE [LARGE SCALE GENOMIC DNA]</scope>
    <source>
        <strain evidence="1 2">ATCC 25309</strain>
    </source>
</reference>
<evidence type="ECO:0000313" key="1">
    <source>
        <dbReference type="EMBL" id="TDU72813.1"/>
    </source>
</evidence>
<keyword evidence="2" id="KW-1185">Reference proteome</keyword>
<evidence type="ECO:0000313" key="2">
    <source>
        <dbReference type="Proteomes" id="UP000295662"/>
    </source>
</evidence>
<dbReference type="RefSeq" id="WP_133793933.1">
    <property type="nucleotide sequence ID" value="NZ_SOCA01000002.1"/>
</dbReference>
<dbReference type="EMBL" id="SOCA01000002">
    <property type="protein sequence ID" value="TDU72813.1"/>
    <property type="molecule type" value="Genomic_DNA"/>
</dbReference>
<protein>
    <submittedName>
        <fullName evidence="1">Uncharacterized protein</fullName>
    </submittedName>
</protein>
<accession>A0A4V3FG08</accession>
<dbReference type="OrthoDB" id="7030114at2"/>
<comment type="caution">
    <text evidence="1">The sequence shown here is derived from an EMBL/GenBank/DDBJ whole genome shotgun (WGS) entry which is preliminary data.</text>
</comment>
<organism evidence="1 2">
    <name type="scientific">Prosthecobacter fusiformis</name>
    <dbReference type="NCBI Taxonomy" id="48464"/>
    <lineage>
        <taxon>Bacteria</taxon>
        <taxon>Pseudomonadati</taxon>
        <taxon>Verrucomicrobiota</taxon>
        <taxon>Verrucomicrobiia</taxon>
        <taxon>Verrucomicrobiales</taxon>
        <taxon>Verrucomicrobiaceae</taxon>
        <taxon>Prosthecobacter</taxon>
    </lineage>
</organism>
<gene>
    <name evidence="1" type="ORF">EI77_01278</name>
</gene>
<name>A0A4V3FG08_9BACT</name>
<proteinExistence type="predicted"/>